<dbReference type="EMBL" id="BJOV01000005">
    <property type="protein sequence ID" value="GEE02602.1"/>
    <property type="molecule type" value="Genomic_DNA"/>
</dbReference>
<dbReference type="Gene3D" id="1.10.357.10">
    <property type="entry name" value="Tetracycline Repressor, domain 2"/>
    <property type="match status" value="1"/>
</dbReference>
<dbReference type="InterPro" id="IPR041583">
    <property type="entry name" value="TetR_C_31"/>
</dbReference>
<accession>A0A7I9VBL7</accession>
<evidence type="ECO:0000313" key="3">
    <source>
        <dbReference type="Proteomes" id="UP000444960"/>
    </source>
</evidence>
<protein>
    <recommendedName>
        <fullName evidence="1">Tetracyclin repressor-like C-terminal group 31 domain-containing protein</fullName>
    </recommendedName>
</protein>
<name>A0A7I9VBL7_9ACTN</name>
<evidence type="ECO:0000259" key="1">
    <source>
        <dbReference type="Pfam" id="PF17940"/>
    </source>
</evidence>
<proteinExistence type="predicted"/>
<reference evidence="3" key="1">
    <citation type="submission" date="2019-06" db="EMBL/GenBank/DDBJ databases">
        <title>Gordonia isolated from sludge of a wastewater treatment plant.</title>
        <authorList>
            <person name="Tamura T."/>
            <person name="Aoyama K."/>
            <person name="Kang Y."/>
            <person name="Saito S."/>
            <person name="Akiyama N."/>
            <person name="Yazawa K."/>
            <person name="Gonoi T."/>
            <person name="Mikami Y."/>
        </authorList>
    </citation>
    <scope>NUCLEOTIDE SEQUENCE [LARGE SCALE GENOMIC DNA]</scope>
    <source>
        <strain evidence="3">NBRC 107696</strain>
    </source>
</reference>
<evidence type="ECO:0000313" key="2">
    <source>
        <dbReference type="EMBL" id="GEE02602.1"/>
    </source>
</evidence>
<gene>
    <name evidence="2" type="ORF">nbrc107696_30480</name>
</gene>
<organism evidence="2 3">
    <name type="scientific">Gordonia spumicola</name>
    <dbReference type="NCBI Taxonomy" id="589161"/>
    <lineage>
        <taxon>Bacteria</taxon>
        <taxon>Bacillati</taxon>
        <taxon>Actinomycetota</taxon>
        <taxon>Actinomycetes</taxon>
        <taxon>Mycobacteriales</taxon>
        <taxon>Gordoniaceae</taxon>
        <taxon>Gordonia</taxon>
    </lineage>
</organism>
<dbReference type="RefSeq" id="WP_161896262.1">
    <property type="nucleotide sequence ID" value="NZ_BJOV01000005.1"/>
</dbReference>
<feature type="domain" description="Tetracyclin repressor-like C-terminal group 31" evidence="1">
    <location>
        <begin position="51"/>
        <end position="146"/>
    </location>
</feature>
<keyword evidence="3" id="KW-1185">Reference proteome</keyword>
<comment type="caution">
    <text evidence="2">The sequence shown here is derived from an EMBL/GenBank/DDBJ whole genome shotgun (WGS) entry which is preliminary data.</text>
</comment>
<sequence>MTHGGIDRALDLPSGSTSYYFRTRRALLDAAVRRLTEQSRLAFDDVAGSDPADAIGRYLHHLVTDRSTDVRARFALASDAAHDPELAAALSRCLFSADGAAALFAGLGSSSPHDDAADLLVFCEGVAAAHLFGAAPEHDDLIDSVRRRFGL</sequence>
<dbReference type="Proteomes" id="UP000444960">
    <property type="component" value="Unassembled WGS sequence"/>
</dbReference>
<dbReference type="Pfam" id="PF17940">
    <property type="entry name" value="TetR_C_31"/>
    <property type="match status" value="1"/>
</dbReference>
<dbReference type="AlphaFoldDB" id="A0A7I9VBL7"/>
<dbReference type="OrthoDB" id="7506349at2"/>